<evidence type="ECO:0008006" key="3">
    <source>
        <dbReference type="Google" id="ProtNLM"/>
    </source>
</evidence>
<organism evidence="1 2">
    <name type="scientific">Kineosporia succinea</name>
    <dbReference type="NCBI Taxonomy" id="84632"/>
    <lineage>
        <taxon>Bacteria</taxon>
        <taxon>Bacillati</taxon>
        <taxon>Actinomycetota</taxon>
        <taxon>Actinomycetes</taxon>
        <taxon>Kineosporiales</taxon>
        <taxon>Kineosporiaceae</taxon>
        <taxon>Kineosporia</taxon>
    </lineage>
</organism>
<dbReference type="RefSeq" id="WP_307248810.1">
    <property type="nucleotide sequence ID" value="NZ_JAUSQZ010000001.1"/>
</dbReference>
<dbReference type="Proteomes" id="UP001235712">
    <property type="component" value="Unassembled WGS sequence"/>
</dbReference>
<gene>
    <name evidence="1" type="ORF">J2S57_005772</name>
</gene>
<evidence type="ECO:0000313" key="1">
    <source>
        <dbReference type="EMBL" id="MDP9830023.1"/>
    </source>
</evidence>
<protein>
    <recommendedName>
        <fullName evidence="3">DUF3558 domain-containing protein</fullName>
    </recommendedName>
</protein>
<accession>A0ABT9PBE0</accession>
<reference evidence="1 2" key="1">
    <citation type="submission" date="2023-07" db="EMBL/GenBank/DDBJ databases">
        <title>Sequencing the genomes of 1000 actinobacteria strains.</title>
        <authorList>
            <person name="Klenk H.-P."/>
        </authorList>
    </citation>
    <scope>NUCLEOTIDE SEQUENCE [LARGE SCALE GENOMIC DNA]</scope>
    <source>
        <strain evidence="1 2">DSM 44388</strain>
    </source>
</reference>
<comment type="caution">
    <text evidence="1">The sequence shown here is derived from an EMBL/GenBank/DDBJ whole genome shotgun (WGS) entry which is preliminary data.</text>
</comment>
<proteinExistence type="predicted"/>
<keyword evidence="2" id="KW-1185">Reference proteome</keyword>
<evidence type="ECO:0000313" key="2">
    <source>
        <dbReference type="Proteomes" id="UP001235712"/>
    </source>
</evidence>
<name>A0ABT9PBE0_9ACTN</name>
<dbReference type="EMBL" id="JAUSQZ010000001">
    <property type="protein sequence ID" value="MDP9830023.1"/>
    <property type="molecule type" value="Genomic_DNA"/>
</dbReference>
<sequence length="198" mass="20213">MAPQHGKSLVALLGVTGLLGVGLLATRGLVDGAAAGDASVVAAVMSPVAADPAADVAEGTPQCSLLTFAEITSVTGGEVGYDPDPDSFYGDVCWWRISDSQQVPPGTLLSVAQTQGVQVKAFTAYADQAVRSGDATRLSGLGEQAIVNEDGEVEVFADGSSYRVGFTIDGSRPPVAQLRAMQEDLAREFVPAANGSDA</sequence>